<keyword evidence="2" id="KW-0808">Transferase</keyword>
<proteinExistence type="predicted"/>
<dbReference type="RefSeq" id="WP_114098602.1">
    <property type="nucleotide sequence ID" value="NZ_JPWI01000008.1"/>
</dbReference>
<evidence type="ECO:0000313" key="3">
    <source>
        <dbReference type="Proteomes" id="UP000252255"/>
    </source>
</evidence>
<evidence type="ECO:0000259" key="1">
    <source>
        <dbReference type="Pfam" id="PF00534"/>
    </source>
</evidence>
<evidence type="ECO:0000313" key="2">
    <source>
        <dbReference type="EMBL" id="RCK45082.1"/>
    </source>
</evidence>
<dbReference type="Gene3D" id="3.40.50.2000">
    <property type="entry name" value="Glycogen Phosphorylase B"/>
    <property type="match status" value="2"/>
</dbReference>
<dbReference type="EMBL" id="JPWI01000008">
    <property type="protein sequence ID" value="RCK45082.1"/>
    <property type="molecule type" value="Genomic_DNA"/>
</dbReference>
<gene>
    <name evidence="2" type="ORF">TH30_13840</name>
</gene>
<sequence>MELIRPVSRPQKSAPTVWMVSRVDQAAILASHLARHNRLIRWDSFWRHDGTGPLTPANRLTDPVLAKVSGRHLIPDLLAKVARKIHLPAYNLYSDVPLSMLATLHAPRADIFHGQGNYSLPAMQRAKARGMITIADITGQLAETRHKQLGEEYASHNRTYREISGFLSRRRTREALFADAVFAPSDTVAGGLLDCGVEPQKIFLVPFLSPHCHALLTRARPERQETVIRVLYVGNLSLAKGIAHLLDAWSSLRVTYRVRIKLTLVGRVQPCARSLIENLPDGCEWLGPLSQDKVAELMLGSDIFVFPSLSEGSSLAVMEAMAAGCCVINTFDAGSPVVNHISGLIIPPRHSGAITTAISAVIENPQMRKSLAQSARDQISEDIKTGYGNRVDAAYDAVLSRNG</sequence>
<dbReference type="InterPro" id="IPR001296">
    <property type="entry name" value="Glyco_trans_1"/>
</dbReference>
<dbReference type="PANTHER" id="PTHR12526">
    <property type="entry name" value="GLYCOSYLTRANSFERASE"/>
    <property type="match status" value="1"/>
</dbReference>
<dbReference type="AlphaFoldDB" id="A0A367WXC3"/>
<dbReference type="Proteomes" id="UP000252255">
    <property type="component" value="Unassembled WGS sequence"/>
</dbReference>
<accession>A0A367WXC3</accession>
<dbReference type="OrthoDB" id="7856752at2"/>
<dbReference type="CDD" id="cd03801">
    <property type="entry name" value="GT4_PimA-like"/>
    <property type="match status" value="1"/>
</dbReference>
<reference evidence="2 3" key="1">
    <citation type="submission" date="2014-07" db="EMBL/GenBank/DDBJ databases">
        <title>Draft genome sequence of Thalassospira profundimaris PR54-5.</title>
        <authorList>
            <person name="Lai Q."/>
            <person name="Shao Z."/>
        </authorList>
    </citation>
    <scope>NUCLEOTIDE SEQUENCE [LARGE SCALE GENOMIC DNA]</scope>
    <source>
        <strain evidence="2 3">PR54-5</strain>
    </source>
</reference>
<dbReference type="SUPFAM" id="SSF53756">
    <property type="entry name" value="UDP-Glycosyltransferase/glycogen phosphorylase"/>
    <property type="match status" value="1"/>
</dbReference>
<name>A0A367WXC3_9PROT</name>
<dbReference type="Pfam" id="PF00534">
    <property type="entry name" value="Glycos_transf_1"/>
    <property type="match status" value="1"/>
</dbReference>
<comment type="caution">
    <text evidence="2">The sequence shown here is derived from an EMBL/GenBank/DDBJ whole genome shotgun (WGS) entry which is preliminary data.</text>
</comment>
<organism evidence="2 3">
    <name type="scientific">Thalassospira profundimaris</name>
    <dbReference type="NCBI Taxonomy" id="502049"/>
    <lineage>
        <taxon>Bacteria</taxon>
        <taxon>Pseudomonadati</taxon>
        <taxon>Pseudomonadota</taxon>
        <taxon>Alphaproteobacteria</taxon>
        <taxon>Rhodospirillales</taxon>
        <taxon>Thalassospiraceae</taxon>
        <taxon>Thalassospira</taxon>
    </lineage>
</organism>
<dbReference type="GO" id="GO:0016757">
    <property type="term" value="F:glycosyltransferase activity"/>
    <property type="evidence" value="ECO:0007669"/>
    <property type="project" value="InterPro"/>
</dbReference>
<protein>
    <submittedName>
        <fullName evidence="2">Glycosyl transferase</fullName>
    </submittedName>
</protein>
<feature type="domain" description="Glycosyl transferase family 1" evidence="1">
    <location>
        <begin position="219"/>
        <end position="377"/>
    </location>
</feature>